<protein>
    <submittedName>
        <fullName evidence="5">D-cysteine desulfhydrase</fullName>
        <ecNumber evidence="5">4.4.1.15</ecNumber>
    </submittedName>
</protein>
<reference evidence="5" key="1">
    <citation type="submission" date="2022-04" db="EMBL/GenBank/DDBJ databases">
        <authorList>
            <person name="Criscuolo A."/>
        </authorList>
    </citation>
    <scope>NUCLEOTIDE SEQUENCE</scope>
    <source>
        <strain evidence="5">CIP111895</strain>
    </source>
</reference>
<dbReference type="EMBL" id="CALBWS010000048">
    <property type="protein sequence ID" value="CAH2717454.1"/>
    <property type="molecule type" value="Genomic_DNA"/>
</dbReference>
<dbReference type="Proteomes" id="UP000838308">
    <property type="component" value="Unassembled WGS sequence"/>
</dbReference>
<organism evidence="5 6">
    <name type="scientific">Neobacillus rhizosphaerae</name>
    <dbReference type="NCBI Taxonomy" id="2880965"/>
    <lineage>
        <taxon>Bacteria</taxon>
        <taxon>Bacillati</taxon>
        <taxon>Bacillota</taxon>
        <taxon>Bacilli</taxon>
        <taxon>Bacillales</taxon>
        <taxon>Bacillaceae</taxon>
        <taxon>Neobacillus</taxon>
    </lineage>
</organism>
<comment type="cofactor">
    <cofactor evidence="1">
        <name>pyridoxal 5'-phosphate</name>
        <dbReference type="ChEBI" id="CHEBI:597326"/>
    </cofactor>
</comment>
<evidence type="ECO:0000256" key="3">
    <source>
        <dbReference type="ARBA" id="ARBA00022898"/>
    </source>
</evidence>
<dbReference type="PANTHER" id="PTHR43780:SF2">
    <property type="entry name" value="1-AMINOCYCLOPROPANE-1-CARBOXYLATE DEAMINASE-RELATED"/>
    <property type="match status" value="1"/>
</dbReference>
<dbReference type="InterPro" id="IPR027278">
    <property type="entry name" value="ACCD_DCysDesulf"/>
</dbReference>
<dbReference type="PIRSF" id="PIRSF006278">
    <property type="entry name" value="ACCD_DCysDesulf"/>
    <property type="match status" value="1"/>
</dbReference>
<comment type="similarity">
    <text evidence="2">Belongs to the ACC deaminase/D-cysteine desulfhydrase family.</text>
</comment>
<evidence type="ECO:0000313" key="5">
    <source>
        <dbReference type="EMBL" id="CAH2717454.1"/>
    </source>
</evidence>
<proteinExistence type="inferred from homology"/>
<dbReference type="EC" id="4.4.1.15" evidence="5"/>
<accession>A0ABN8KXW8</accession>
<dbReference type="Gene3D" id="3.40.50.1100">
    <property type="match status" value="2"/>
</dbReference>
<comment type="caution">
    <text evidence="5">The sequence shown here is derived from an EMBL/GenBank/DDBJ whole genome shotgun (WGS) entry which is preliminary data.</text>
</comment>
<gene>
    <name evidence="5" type="primary">dcyD_2</name>
    <name evidence="5" type="ORF">BACCIP111895_04646</name>
</gene>
<name>A0ABN8KXW8_9BACI</name>
<dbReference type="PANTHER" id="PTHR43780">
    <property type="entry name" value="1-AMINOCYCLOPROPANE-1-CARBOXYLATE DEAMINASE-RELATED"/>
    <property type="match status" value="1"/>
</dbReference>
<dbReference type="Pfam" id="PF00291">
    <property type="entry name" value="PALP"/>
    <property type="match status" value="1"/>
</dbReference>
<keyword evidence="6" id="KW-1185">Reference proteome</keyword>
<feature type="domain" description="Tryptophan synthase beta chain-like PALP" evidence="4">
    <location>
        <begin position="8"/>
        <end position="309"/>
    </location>
</feature>
<dbReference type="InterPro" id="IPR036052">
    <property type="entry name" value="TrpB-like_PALP_sf"/>
</dbReference>
<evidence type="ECO:0000256" key="1">
    <source>
        <dbReference type="ARBA" id="ARBA00001933"/>
    </source>
</evidence>
<dbReference type="GO" id="GO:0019148">
    <property type="term" value="F:D-cysteine desulfhydrase activity"/>
    <property type="evidence" value="ECO:0007669"/>
    <property type="project" value="UniProtKB-EC"/>
</dbReference>
<dbReference type="InterPro" id="IPR001926">
    <property type="entry name" value="TrpB-like_PALP"/>
</dbReference>
<dbReference type="NCBIfam" id="TIGR01275">
    <property type="entry name" value="ACC_deam_rel"/>
    <property type="match status" value="1"/>
</dbReference>
<evidence type="ECO:0000256" key="2">
    <source>
        <dbReference type="ARBA" id="ARBA00008639"/>
    </source>
</evidence>
<dbReference type="SUPFAM" id="SSF53686">
    <property type="entry name" value="Tryptophan synthase beta subunit-like PLP-dependent enzymes"/>
    <property type="match status" value="1"/>
</dbReference>
<dbReference type="InterPro" id="IPR005966">
    <property type="entry name" value="D-Cys_desShydrase"/>
</dbReference>
<evidence type="ECO:0000259" key="4">
    <source>
        <dbReference type="Pfam" id="PF00291"/>
    </source>
</evidence>
<keyword evidence="3" id="KW-0663">Pyridoxal phosphate</keyword>
<keyword evidence="5" id="KW-0456">Lyase</keyword>
<dbReference type="RefSeq" id="WP_248737668.1">
    <property type="nucleotide sequence ID" value="NZ_CALBWS010000048.1"/>
</dbReference>
<sequence length="326" mass="36900">MDKLMIANLPTNIEKVDFFRQELHKSVFIKRDDQTGMATSGNKIRKLEYLIKDAQNKNCDYLITNGGVQSNHARATAVIAAKYKMNSLLILKESGKLKTEGNLFFDKLVGAKIKMLSEQQYQNLPSIIEELKEELTESGHNPYVIPMGGSDGLGALGYVDAYYEILRQEEQLGIEFDTIVVTDGSGGTYAGLLYGNKEANKNKTIIGMSVLNQREQAVRDIVHVLEDMNQYRDNDLRFSDKEINIIDRYIGLGYGKSQLDELKFMEKFAREEGIILDPVYTGKSMYGLYHELKNGNLQESQNILFIHTGGMFGWTDEKINMLYGSI</sequence>
<evidence type="ECO:0000313" key="6">
    <source>
        <dbReference type="Proteomes" id="UP000838308"/>
    </source>
</evidence>